<feature type="region of interest" description="Disordered" evidence="1">
    <location>
        <begin position="29"/>
        <end position="53"/>
    </location>
</feature>
<evidence type="ECO:0000313" key="3">
    <source>
        <dbReference type="Proteomes" id="UP001652700"/>
    </source>
</evidence>
<dbReference type="EnsemblMetazoa" id="XM_050653014.1">
    <property type="protein sequence ID" value="XP_050508971.1"/>
    <property type="gene ID" value="LOC126886163"/>
</dbReference>
<keyword evidence="3" id="KW-1185">Reference proteome</keyword>
<accession>A0ABM5KCZ9</accession>
<feature type="region of interest" description="Disordered" evidence="1">
    <location>
        <begin position="78"/>
        <end position="160"/>
    </location>
</feature>
<name>A0ABM5KCZ9_DIAVI</name>
<evidence type="ECO:0000256" key="1">
    <source>
        <dbReference type="SAM" id="MobiDB-lite"/>
    </source>
</evidence>
<proteinExistence type="predicted"/>
<feature type="compositionally biased region" description="Low complexity" evidence="1">
    <location>
        <begin position="93"/>
        <end position="109"/>
    </location>
</feature>
<organism evidence="2 3">
    <name type="scientific">Diabrotica virgifera virgifera</name>
    <name type="common">western corn rootworm</name>
    <dbReference type="NCBI Taxonomy" id="50390"/>
    <lineage>
        <taxon>Eukaryota</taxon>
        <taxon>Metazoa</taxon>
        <taxon>Ecdysozoa</taxon>
        <taxon>Arthropoda</taxon>
        <taxon>Hexapoda</taxon>
        <taxon>Insecta</taxon>
        <taxon>Pterygota</taxon>
        <taxon>Neoptera</taxon>
        <taxon>Endopterygota</taxon>
        <taxon>Coleoptera</taxon>
        <taxon>Polyphaga</taxon>
        <taxon>Cucujiformia</taxon>
        <taxon>Chrysomeloidea</taxon>
        <taxon>Chrysomelidae</taxon>
        <taxon>Galerucinae</taxon>
        <taxon>Diabroticina</taxon>
        <taxon>Diabroticites</taxon>
        <taxon>Diabrotica</taxon>
    </lineage>
</organism>
<sequence length="201" mass="23678">MRTKNPPDLNSALGILTNDFQIYLDQNNSSQSKNHKSYQNNNYSSRPKSNFRQNQQNNYQPQIQYQPQTQYQPRNQFPIQRNTMDPPNPQPNPQNMRQNNQNNYFQNNPSTSRNFNRNSNVFQPNPNRKFSNPTPMTITTNNTFRPSQNFQNRTRFRNPNNFASQNIIPEELHNIDNTDCPESSSQEPFLEEIASEENQSM</sequence>
<dbReference type="RefSeq" id="XP_050508971.1">
    <property type="nucleotide sequence ID" value="XM_050653014.1"/>
</dbReference>
<feature type="compositionally biased region" description="Polar residues" evidence="1">
    <location>
        <begin position="110"/>
        <end position="131"/>
    </location>
</feature>
<evidence type="ECO:0000313" key="2">
    <source>
        <dbReference type="EnsemblMetazoa" id="XP_050508068.1"/>
    </source>
</evidence>
<evidence type="ECO:0008006" key="4">
    <source>
        <dbReference type="Google" id="ProtNLM"/>
    </source>
</evidence>
<dbReference type="Proteomes" id="UP001652700">
    <property type="component" value="Unplaced"/>
</dbReference>
<dbReference type="GeneID" id="126885530"/>
<feature type="compositionally biased region" description="Low complexity" evidence="1">
    <location>
        <begin position="29"/>
        <end position="45"/>
    </location>
</feature>
<dbReference type="EnsemblMetazoa" id="XM_050652111.1">
    <property type="protein sequence ID" value="XP_050508068.1"/>
    <property type="gene ID" value="LOC126885530"/>
</dbReference>
<feature type="compositionally biased region" description="Polar residues" evidence="1">
    <location>
        <begin position="144"/>
        <end position="160"/>
    </location>
</feature>
<dbReference type="GeneID" id="126886163"/>
<feature type="region of interest" description="Disordered" evidence="1">
    <location>
        <begin position="174"/>
        <end position="201"/>
    </location>
</feature>
<feature type="compositionally biased region" description="Low complexity" evidence="1">
    <location>
        <begin position="132"/>
        <end position="143"/>
    </location>
</feature>
<protein>
    <recommendedName>
        <fullName evidence="4">GATA zinc finger domain-containing protein 14-like</fullName>
    </recommendedName>
</protein>
<dbReference type="RefSeq" id="XP_050508068.1">
    <property type="nucleotide sequence ID" value="XM_050652111.1"/>
</dbReference>
<feature type="compositionally biased region" description="Polar residues" evidence="1">
    <location>
        <begin position="177"/>
        <end position="187"/>
    </location>
</feature>
<reference evidence="2" key="1">
    <citation type="submission" date="2025-05" db="UniProtKB">
        <authorList>
            <consortium name="EnsemblMetazoa"/>
        </authorList>
    </citation>
    <scope>IDENTIFICATION</scope>
</reference>